<organism evidence="4 5">
    <name type="scientific">Novosphingobium resinovorum</name>
    <dbReference type="NCBI Taxonomy" id="158500"/>
    <lineage>
        <taxon>Bacteria</taxon>
        <taxon>Pseudomonadati</taxon>
        <taxon>Pseudomonadota</taxon>
        <taxon>Alphaproteobacteria</taxon>
        <taxon>Sphingomonadales</taxon>
        <taxon>Sphingomonadaceae</taxon>
        <taxon>Novosphingobium</taxon>
    </lineage>
</organism>
<evidence type="ECO:0000313" key="4">
    <source>
        <dbReference type="EMBL" id="EZP79531.1"/>
    </source>
</evidence>
<keyword evidence="1" id="KW-0175">Coiled coil</keyword>
<feature type="region of interest" description="Disordered" evidence="2">
    <location>
        <begin position="449"/>
        <end position="471"/>
    </location>
</feature>
<evidence type="ECO:0000259" key="3">
    <source>
        <dbReference type="Pfam" id="PF20155"/>
    </source>
</evidence>
<protein>
    <submittedName>
        <fullName evidence="4">Putative phage tape measure protein</fullName>
    </submittedName>
</protein>
<dbReference type="Pfam" id="PF20155">
    <property type="entry name" value="TMP_3"/>
    <property type="match status" value="1"/>
</dbReference>
<dbReference type="eggNOG" id="COG5281">
    <property type="taxonomic scope" value="Bacteria"/>
</dbReference>
<dbReference type="RefSeq" id="WP_036528094.1">
    <property type="nucleotide sequence ID" value="NZ_JFYZ01000024.1"/>
</dbReference>
<dbReference type="PATRIC" id="fig|158500.4.peg.4039"/>
<evidence type="ECO:0000313" key="5">
    <source>
        <dbReference type="Proteomes" id="UP000024329"/>
    </source>
</evidence>
<gene>
    <name evidence="4" type="ORF">BV97_03968</name>
</gene>
<evidence type="ECO:0000256" key="1">
    <source>
        <dbReference type="SAM" id="Coils"/>
    </source>
</evidence>
<dbReference type="AlphaFoldDB" id="A0A031JP32"/>
<feature type="compositionally biased region" description="Gly residues" evidence="2">
    <location>
        <begin position="545"/>
        <end position="557"/>
    </location>
</feature>
<dbReference type="Proteomes" id="UP000024329">
    <property type="component" value="Unassembled WGS sequence"/>
</dbReference>
<feature type="coiled-coil region" evidence="1">
    <location>
        <begin position="623"/>
        <end position="660"/>
    </location>
</feature>
<reference evidence="4 5" key="1">
    <citation type="submission" date="2014-03" db="EMBL/GenBank/DDBJ databases">
        <title>Whole genome sequence of Novosphingobium resinovorum KF1.</title>
        <authorList>
            <person name="Gan H.M."/>
            <person name="Gan H.Y."/>
            <person name="Chew T.H."/>
            <person name="Savka M.A."/>
        </authorList>
    </citation>
    <scope>NUCLEOTIDE SEQUENCE [LARGE SCALE GENOMIC DNA]</scope>
    <source>
        <strain evidence="4 5">KF1</strain>
    </source>
</reference>
<accession>A0A031JP32</accession>
<comment type="caution">
    <text evidence="4">The sequence shown here is derived from an EMBL/GenBank/DDBJ whole genome shotgun (WGS) entry which is preliminary data.</text>
</comment>
<feature type="region of interest" description="Disordered" evidence="2">
    <location>
        <begin position="542"/>
        <end position="570"/>
    </location>
</feature>
<evidence type="ECO:0000256" key="2">
    <source>
        <dbReference type="SAM" id="MobiDB-lite"/>
    </source>
</evidence>
<dbReference type="NCBIfam" id="TIGR02675">
    <property type="entry name" value="tape_meas_nterm"/>
    <property type="match status" value="1"/>
</dbReference>
<name>A0A031JP32_9SPHN</name>
<proteinExistence type="predicted"/>
<dbReference type="EMBL" id="JFYZ01000024">
    <property type="protein sequence ID" value="EZP79531.1"/>
    <property type="molecule type" value="Genomic_DNA"/>
</dbReference>
<feature type="domain" description="Tape measure protein N-terminal" evidence="3">
    <location>
        <begin position="74"/>
        <end position="266"/>
    </location>
</feature>
<sequence length="867" mass="90691">MVETAAEVRVKLVAELNDYNRRINESTRLTDQAFGKIADAQARTEAQIKQSAASISGTFKGMAGALATYFSGRELVGIIDRFTQFQNKLRVAGVAASDLGIVQDRLFASAQKYGVELGALGGLYSSLSNASKELGASQQQIFELSDTVAASLKVSGLSAGEAAGALQQLGQALRGGTIQAEEYNSLLDGLYPLLEAAAAGSDRFGGSIGTLTKLVKDGKVSSKEFFDAILAGSELIENRAQASVLTLSGAYTQLTNALTVYVGEAAQTSGAQAALAEGISKLADNLDVLIPALALLGASLGVKYVASAGAAALATIRTDAALLGLSTRAEVASFAMGRLVRSLSINAAVLALTAAIGAMGAEVLTTDGLIRQANVQYDEMRKRLETAAQVASAAGDGAKGVGDGAAGAEPKVRSFAGAVGALADQLYRQADAAKKARVEGLELKLSESQTAESELAKRTPAGRNNSQNEFRRGDFLNNAGVILRGIVGGGKSILSGGRTDKEAIDAYRKQTAVSLDLADQLRKARAAPLTDFVGTPASVAAAAGAGSGKGGKKGAGATGPSASQRREEQQRIEQEIANAQIGYLQELAQTTQNAADRALLDQQVIEATRAANEQDIKANANLNDAQRDKLLVINDQVAQLRAEQAQAQEMERLRQEQLQITTQALRDEDSLLQAQSNIADTAKERRSIELRRLDLAYRMEEAAVAEELAQAEIANDTKRIAAARKRMADIQERRGVEEQGVLRSTESPGQRYLREINKTGGQIDEDLEAISARGLESLNDGLTDAITGAKSLGEAFGNVADQIISDLLRIAIQQAIIKPLANSLFGGGSGGGLFGDIGGAIAAPLDNSIQPEACAIVGGFQRWSTAQ</sequence>
<dbReference type="InterPro" id="IPR013491">
    <property type="entry name" value="Tape_meas_N"/>
</dbReference>